<evidence type="ECO:0000259" key="1">
    <source>
        <dbReference type="Pfam" id="PF01593"/>
    </source>
</evidence>
<gene>
    <name evidence="2" type="ORF">BJ878DRAFT_565632</name>
</gene>
<sequence>MFIETSYKAILAEDAKLPLETVDKSSAQQTVSVLTKAVDALNFDELVVTTPLGWLKCNKQLFDPPLPSRLEARIAGISRGHLENVYITFPEVFWATLPSGTDESELKPSDRLALSEDTFAGYTSWLSPSYSVTTKLTNIPKKSGTSPLYRQLISTPAHHKPTLLFSTYGSCSVYLTSLVHHKSDEKYYELLGSFFKSYYSLLSNYSTSDPICTPKAILSTEGQRDELSGCRSYCSIQTGTKEADKDIEAVRNGVQERRLWFAGEHISPKKELGTAIGAYLNQEAVAQRI</sequence>
<protein>
    <recommendedName>
        <fullName evidence="1">Amine oxidase domain-containing protein</fullName>
    </recommendedName>
</protein>
<evidence type="ECO:0000313" key="3">
    <source>
        <dbReference type="Proteomes" id="UP000887226"/>
    </source>
</evidence>
<dbReference type="Pfam" id="PF01593">
    <property type="entry name" value="Amino_oxidase"/>
    <property type="match status" value="1"/>
</dbReference>
<dbReference type="GO" id="GO:0050660">
    <property type="term" value="F:flavin adenine dinucleotide binding"/>
    <property type="evidence" value="ECO:0007669"/>
    <property type="project" value="TreeGrafter"/>
</dbReference>
<dbReference type="GO" id="GO:0016491">
    <property type="term" value="F:oxidoreductase activity"/>
    <property type="evidence" value="ECO:0007669"/>
    <property type="project" value="InterPro"/>
</dbReference>
<dbReference type="PANTHER" id="PTHR10742:SF414">
    <property type="entry name" value="CONTAINING AMINE OXIDASE, PUTATIVE (AFU_ORTHOLOGUE AFUA_3G12150)-RELATED"/>
    <property type="match status" value="1"/>
</dbReference>
<evidence type="ECO:0000313" key="2">
    <source>
        <dbReference type="EMBL" id="KAG9246651.1"/>
    </source>
</evidence>
<dbReference type="GO" id="GO:0006338">
    <property type="term" value="P:chromatin remodeling"/>
    <property type="evidence" value="ECO:0007669"/>
    <property type="project" value="TreeGrafter"/>
</dbReference>
<dbReference type="EMBL" id="MU253797">
    <property type="protein sequence ID" value="KAG9246651.1"/>
    <property type="molecule type" value="Genomic_DNA"/>
</dbReference>
<dbReference type="InterPro" id="IPR036188">
    <property type="entry name" value="FAD/NAD-bd_sf"/>
</dbReference>
<dbReference type="SUPFAM" id="SSF51905">
    <property type="entry name" value="FAD/NAD(P)-binding domain"/>
    <property type="match status" value="1"/>
</dbReference>
<dbReference type="PANTHER" id="PTHR10742">
    <property type="entry name" value="FLAVIN MONOAMINE OXIDASE"/>
    <property type="match status" value="1"/>
</dbReference>
<dbReference type="Gene3D" id="3.50.50.60">
    <property type="entry name" value="FAD/NAD(P)-binding domain"/>
    <property type="match status" value="1"/>
</dbReference>
<dbReference type="InterPro" id="IPR050281">
    <property type="entry name" value="Flavin_monoamine_oxidase"/>
</dbReference>
<dbReference type="Proteomes" id="UP000887226">
    <property type="component" value="Unassembled WGS sequence"/>
</dbReference>
<comment type="caution">
    <text evidence="2">The sequence shown here is derived from an EMBL/GenBank/DDBJ whole genome shotgun (WGS) entry which is preliminary data.</text>
</comment>
<keyword evidence="3" id="KW-1185">Reference proteome</keyword>
<name>A0A9P7Z7F4_9HELO</name>
<dbReference type="InterPro" id="IPR002937">
    <property type="entry name" value="Amino_oxidase"/>
</dbReference>
<organism evidence="2 3">
    <name type="scientific">Calycina marina</name>
    <dbReference type="NCBI Taxonomy" id="1763456"/>
    <lineage>
        <taxon>Eukaryota</taxon>
        <taxon>Fungi</taxon>
        <taxon>Dikarya</taxon>
        <taxon>Ascomycota</taxon>
        <taxon>Pezizomycotina</taxon>
        <taxon>Leotiomycetes</taxon>
        <taxon>Helotiales</taxon>
        <taxon>Pezizellaceae</taxon>
        <taxon>Calycina</taxon>
    </lineage>
</organism>
<reference evidence="2" key="1">
    <citation type="journal article" date="2021" name="IMA Fungus">
        <title>Genomic characterization of three marine fungi, including Emericellopsis atlantica sp. nov. with signatures of a generalist lifestyle and marine biomass degradation.</title>
        <authorList>
            <person name="Hagestad O.C."/>
            <person name="Hou L."/>
            <person name="Andersen J.H."/>
            <person name="Hansen E.H."/>
            <person name="Altermark B."/>
            <person name="Li C."/>
            <person name="Kuhnert E."/>
            <person name="Cox R.J."/>
            <person name="Crous P.W."/>
            <person name="Spatafora J.W."/>
            <person name="Lail K."/>
            <person name="Amirebrahimi M."/>
            <person name="Lipzen A."/>
            <person name="Pangilinan J."/>
            <person name="Andreopoulos W."/>
            <person name="Hayes R.D."/>
            <person name="Ng V."/>
            <person name="Grigoriev I.V."/>
            <person name="Jackson S.A."/>
            <person name="Sutton T.D.S."/>
            <person name="Dobson A.D.W."/>
            <person name="Rama T."/>
        </authorList>
    </citation>
    <scope>NUCLEOTIDE SEQUENCE</scope>
    <source>
        <strain evidence="2">TRa3180A</strain>
    </source>
</reference>
<dbReference type="AlphaFoldDB" id="A0A9P7Z7F4"/>
<dbReference type="OrthoDB" id="5046242at2759"/>
<dbReference type="GO" id="GO:0003682">
    <property type="term" value="F:chromatin binding"/>
    <property type="evidence" value="ECO:0007669"/>
    <property type="project" value="TreeGrafter"/>
</dbReference>
<accession>A0A9P7Z7F4</accession>
<feature type="domain" description="Amine oxidase" evidence="1">
    <location>
        <begin position="19"/>
        <end position="107"/>
    </location>
</feature>
<proteinExistence type="predicted"/>
<dbReference type="Gene3D" id="3.90.660.10">
    <property type="match status" value="1"/>
</dbReference>